<evidence type="ECO:0000256" key="2">
    <source>
        <dbReference type="ARBA" id="ARBA00005593"/>
    </source>
</evidence>
<dbReference type="FunCoup" id="A0A6P7GKG4">
    <property type="interactions" value="479"/>
</dbReference>
<evidence type="ECO:0000256" key="6">
    <source>
        <dbReference type="SAM" id="MobiDB-lite"/>
    </source>
</evidence>
<reference evidence="8" key="1">
    <citation type="submission" date="2025-08" db="UniProtKB">
        <authorList>
            <consortium name="RefSeq"/>
        </authorList>
    </citation>
    <scope>IDENTIFICATION</scope>
    <source>
        <tissue evidence="8">Whole insect</tissue>
    </source>
</reference>
<dbReference type="InterPro" id="IPR018203">
    <property type="entry name" value="GDP_dissociation_inhibitor"/>
</dbReference>
<feature type="region of interest" description="Disordered" evidence="6">
    <location>
        <begin position="100"/>
        <end position="136"/>
    </location>
</feature>
<dbReference type="GO" id="GO:0005092">
    <property type="term" value="F:GDP-dissociation inhibitor activity"/>
    <property type="evidence" value="ECO:0007669"/>
    <property type="project" value="InterPro"/>
</dbReference>
<evidence type="ECO:0000256" key="1">
    <source>
        <dbReference type="ARBA" id="ARBA00004514"/>
    </source>
</evidence>
<accession>A0A6P7GKG4</accession>
<name>A0A6P7GKG4_DIAVI</name>
<dbReference type="PIRSF" id="PIRSF016550">
    <property type="entry name" value="Rab_ger_ger_transf_A_euk"/>
    <property type="match status" value="1"/>
</dbReference>
<keyword evidence="4 5" id="KW-0963">Cytoplasm</keyword>
<evidence type="ECO:0000256" key="5">
    <source>
        <dbReference type="PIRNR" id="PIRNR016550"/>
    </source>
</evidence>
<sequence>MDYEFPTDFDIVIVGTGIIESIISAAASRVGKRVLHVDEKEYYGGHWASFSLEAILELKKSKEYPVANVENPDLCLFGNQTYDLKNVDYKFHVIPKENTQLEKQEDSENQEKIQLEKQEDSENQEQVTECKDNDENEQVIEKEKPDTDVWDKGALLKLSRKFNIDLTPKLQYARGHFVELLISSNIARYSEYRSVSRILTWYNKKLDFLPCSRSDVFANSKVSVVEKRMLMKVLTALNSVDKLNEYENKTFKQYLTDQKLTPNLIHYLLYGISMSSDDTPCDVGVVNVKRFLDSLGRFGHTPFLYSMYGSGEIPQAFCRLSAVFGGVFALGQNIQGFTVSDNKFKSITVRSQNIQAEHLVMSIEKVPKQFLKSNTQQYISRCVLITDKSILDSEKEHLTLAFYPPENGKPFVKIIELGCLTGTCLKPLYLVHLLAKQGTTPQEDFSSVIDSLFGQNEETNMENENEQKPSILWSMYFSLPDTNDGDLTEGLPENVFVCPGPDTDLDYDYSVKKAEEMFRQIYPDLDFLPRAPDPEEIVIGEEEGQEETAEGDAASP</sequence>
<comment type="similarity">
    <text evidence="2 5">Belongs to the Rab GDI family.</text>
</comment>
<dbReference type="GO" id="GO:0016192">
    <property type="term" value="P:vesicle-mediated transport"/>
    <property type="evidence" value="ECO:0007669"/>
    <property type="project" value="TreeGrafter"/>
</dbReference>
<feature type="domain" description="RAE1/2" evidence="7">
    <location>
        <begin position="379"/>
        <end position="502"/>
    </location>
</feature>
<dbReference type="PANTHER" id="PTHR11787">
    <property type="entry name" value="RAB GDP-DISSOCIATION INHIBITOR"/>
    <property type="match status" value="1"/>
</dbReference>
<dbReference type="Gene3D" id="3.50.50.60">
    <property type="entry name" value="FAD/NAD(P)-binding domain"/>
    <property type="match status" value="1"/>
</dbReference>
<protein>
    <recommendedName>
        <fullName evidence="5">Rab proteins geranylgeranyltransferase component A</fullName>
    </recommendedName>
</protein>
<dbReference type="OrthoDB" id="1923006at2759"/>
<dbReference type="AlphaFoldDB" id="A0A6P7GKG4"/>
<organism evidence="8">
    <name type="scientific">Diabrotica virgifera virgifera</name>
    <name type="common">western corn rootworm</name>
    <dbReference type="NCBI Taxonomy" id="50390"/>
    <lineage>
        <taxon>Eukaryota</taxon>
        <taxon>Metazoa</taxon>
        <taxon>Ecdysozoa</taxon>
        <taxon>Arthropoda</taxon>
        <taxon>Hexapoda</taxon>
        <taxon>Insecta</taxon>
        <taxon>Pterygota</taxon>
        <taxon>Neoptera</taxon>
        <taxon>Endopterygota</taxon>
        <taxon>Coleoptera</taxon>
        <taxon>Polyphaga</taxon>
        <taxon>Cucujiformia</taxon>
        <taxon>Chrysomeloidea</taxon>
        <taxon>Chrysomelidae</taxon>
        <taxon>Galerucinae</taxon>
        <taxon>Diabroticina</taxon>
        <taxon>Diabroticites</taxon>
        <taxon>Diabrotica</taxon>
    </lineage>
</organism>
<dbReference type="InParanoid" id="A0A6P7GKG4"/>
<dbReference type="SUPFAM" id="SSF54373">
    <property type="entry name" value="FAD-linked reductases, C-terminal domain"/>
    <property type="match status" value="1"/>
</dbReference>
<dbReference type="PRINTS" id="PR00891">
    <property type="entry name" value="RABGDIREP"/>
</dbReference>
<evidence type="ECO:0000256" key="3">
    <source>
        <dbReference type="ARBA" id="ARBA00022468"/>
    </source>
</evidence>
<dbReference type="KEGG" id="dvv:114339279"/>
<dbReference type="Gene3D" id="1.10.405.10">
    <property type="entry name" value="Guanine Nucleotide Dissociation Inhibitor, domain 1"/>
    <property type="match status" value="1"/>
</dbReference>
<dbReference type="Pfam" id="PF22603">
    <property type="entry name" value="RAE1_2_domI_C"/>
    <property type="match status" value="1"/>
</dbReference>
<feature type="compositionally biased region" description="Basic and acidic residues" evidence="6">
    <location>
        <begin position="100"/>
        <end position="120"/>
    </location>
</feature>
<dbReference type="Pfam" id="PF00996">
    <property type="entry name" value="GDI"/>
    <property type="match status" value="1"/>
</dbReference>
<dbReference type="GO" id="GO:0005096">
    <property type="term" value="F:GTPase activator activity"/>
    <property type="evidence" value="ECO:0007669"/>
    <property type="project" value="UniProtKB-UniRule"/>
</dbReference>
<dbReference type="Gene3D" id="3.30.519.10">
    <property type="entry name" value="Guanine Nucleotide Dissociation Inhibitor, domain 2"/>
    <property type="match status" value="1"/>
</dbReference>
<dbReference type="FunFam" id="1.10.405.10:FF:000003">
    <property type="entry name" value="Rab proteins geranylgeranyltransferase component A"/>
    <property type="match status" value="1"/>
</dbReference>
<dbReference type="InterPro" id="IPR036188">
    <property type="entry name" value="FAD/NAD-bd_sf"/>
</dbReference>
<dbReference type="GO" id="GO:0005634">
    <property type="term" value="C:nucleus"/>
    <property type="evidence" value="ECO:0007669"/>
    <property type="project" value="TreeGrafter"/>
</dbReference>
<proteinExistence type="inferred from homology"/>
<evidence type="ECO:0000313" key="8">
    <source>
        <dbReference type="RefSeq" id="XP_028145708.1"/>
    </source>
</evidence>
<dbReference type="PANTHER" id="PTHR11787:SF4">
    <property type="entry name" value="CHM, RAB ESCORT PROTEIN 1"/>
    <property type="match status" value="1"/>
</dbReference>
<comment type="subcellular location">
    <subcellularLocation>
        <location evidence="1">Cytoplasm</location>
        <location evidence="1">Cytosol</location>
    </subcellularLocation>
</comment>
<evidence type="ECO:0000259" key="7">
    <source>
        <dbReference type="Pfam" id="PF22603"/>
    </source>
</evidence>
<keyword evidence="3 5" id="KW-0343">GTPase activation</keyword>
<dbReference type="GO" id="GO:0005968">
    <property type="term" value="C:Rab-protein geranylgeranyltransferase complex"/>
    <property type="evidence" value="ECO:0007669"/>
    <property type="project" value="UniProtKB-UniRule"/>
</dbReference>
<dbReference type="GO" id="GO:0006886">
    <property type="term" value="P:intracellular protein transport"/>
    <property type="evidence" value="ECO:0007669"/>
    <property type="project" value="InterPro"/>
</dbReference>
<dbReference type="GO" id="GO:0007264">
    <property type="term" value="P:small GTPase-mediated signal transduction"/>
    <property type="evidence" value="ECO:0007669"/>
    <property type="project" value="UniProtKB-UniRule"/>
</dbReference>
<evidence type="ECO:0000256" key="4">
    <source>
        <dbReference type="ARBA" id="ARBA00022490"/>
    </source>
</evidence>
<dbReference type="InterPro" id="IPR054420">
    <property type="entry name" value="RAE1_2_domI_C"/>
</dbReference>
<dbReference type="RefSeq" id="XP_028145708.1">
    <property type="nucleotide sequence ID" value="XM_028289907.1"/>
</dbReference>
<comment type="function">
    <text evidence="5">Substrate-binding subunit (component A) of the Rab geranylgeranyltransferase (GGTase) complex. Binds unprenylated Rab proteins and presents the substrate peptide to the catalytic component B. The component A is thought to be regenerated by transferring its prenylated Rab back to the donor membrane.</text>
</comment>
<dbReference type="GO" id="GO:0005829">
    <property type="term" value="C:cytosol"/>
    <property type="evidence" value="ECO:0007669"/>
    <property type="project" value="UniProtKB-SubCell"/>
</dbReference>
<gene>
    <name evidence="8" type="primary">LOC114339279</name>
</gene>
<dbReference type="SUPFAM" id="SSF51905">
    <property type="entry name" value="FAD/NAD(P)-binding domain"/>
    <property type="match status" value="1"/>
</dbReference>
<dbReference type="InterPro" id="IPR001738">
    <property type="entry name" value="Rab_escort"/>
</dbReference>